<organism evidence="3 4">
    <name type="scientific">Rugosimonospora africana</name>
    <dbReference type="NCBI Taxonomy" id="556532"/>
    <lineage>
        <taxon>Bacteria</taxon>
        <taxon>Bacillati</taxon>
        <taxon>Actinomycetota</taxon>
        <taxon>Actinomycetes</taxon>
        <taxon>Micromonosporales</taxon>
        <taxon>Micromonosporaceae</taxon>
        <taxon>Rugosimonospora</taxon>
    </lineage>
</organism>
<proteinExistence type="predicted"/>
<keyword evidence="4" id="KW-1185">Reference proteome</keyword>
<evidence type="ECO:0000313" key="3">
    <source>
        <dbReference type="EMBL" id="GIH16859.1"/>
    </source>
</evidence>
<dbReference type="InterPro" id="IPR011251">
    <property type="entry name" value="Luciferase-like_dom"/>
</dbReference>
<dbReference type="InterPro" id="IPR019923">
    <property type="entry name" value="Lucif-like_OxRdtase_MSMEG_2516"/>
</dbReference>
<reference evidence="3" key="1">
    <citation type="submission" date="2021-01" db="EMBL/GenBank/DDBJ databases">
        <title>Whole genome shotgun sequence of Rugosimonospora africana NBRC 104875.</title>
        <authorList>
            <person name="Komaki H."/>
            <person name="Tamura T."/>
        </authorList>
    </citation>
    <scope>NUCLEOTIDE SEQUENCE</scope>
    <source>
        <strain evidence="3">NBRC 104875</strain>
    </source>
</reference>
<dbReference type="PANTHER" id="PTHR43244">
    <property type="match status" value="1"/>
</dbReference>
<dbReference type="EMBL" id="BONZ01000048">
    <property type="protein sequence ID" value="GIH16859.1"/>
    <property type="molecule type" value="Genomic_DNA"/>
</dbReference>
<protein>
    <submittedName>
        <fullName evidence="3">N5,N10-methylene tetrahydromethanopterin reductase</fullName>
    </submittedName>
</protein>
<comment type="caution">
    <text evidence="3">The sequence shown here is derived from an EMBL/GenBank/DDBJ whole genome shotgun (WGS) entry which is preliminary data.</text>
</comment>
<dbReference type="GO" id="GO:0016705">
    <property type="term" value="F:oxidoreductase activity, acting on paired donors, with incorporation or reduction of molecular oxygen"/>
    <property type="evidence" value="ECO:0007669"/>
    <property type="project" value="InterPro"/>
</dbReference>
<name>A0A8J3QUU0_9ACTN</name>
<accession>A0A8J3QUU0</accession>
<feature type="domain" description="Luciferase-like" evidence="2">
    <location>
        <begin position="15"/>
        <end position="217"/>
    </location>
</feature>
<dbReference type="Proteomes" id="UP000642748">
    <property type="component" value="Unassembled WGS sequence"/>
</dbReference>
<dbReference type="SUPFAM" id="SSF51679">
    <property type="entry name" value="Bacterial luciferase-like"/>
    <property type="match status" value="1"/>
</dbReference>
<evidence type="ECO:0000256" key="1">
    <source>
        <dbReference type="ARBA" id="ARBA00023002"/>
    </source>
</evidence>
<sequence length="291" mass="30499">MTDRLFRFGVVAGSAPSAQAWLTMGRRAEQLGYNVLLVPDTQNTLSPFPALAALSAATSALCVGTYVLSAPNRTPGTVAHETASLDMLSAGRFELGLGAGRPGAQHDAARLGVPFGTPGQRVQRLADTIREVKQSGEGTRTTGVERAVAQPRPPILVAGSGPRVLRLAAEQADIVALGTPPQAPEEELAAKVADLRRFAAGRFDQLEIAANLAAVADRLEDLPGDGWLARQVGGDPRIMAATGGTAFLIGTPAQLADTLRRRRDTLGISYITVSGMFLEQFAPVVERLAGT</sequence>
<dbReference type="Pfam" id="PF00296">
    <property type="entry name" value="Bac_luciferase"/>
    <property type="match status" value="1"/>
</dbReference>
<evidence type="ECO:0000313" key="4">
    <source>
        <dbReference type="Proteomes" id="UP000642748"/>
    </source>
</evidence>
<gene>
    <name evidence="3" type="primary">hmd_5</name>
    <name evidence="3" type="ORF">Raf01_50310</name>
</gene>
<evidence type="ECO:0000259" key="2">
    <source>
        <dbReference type="Pfam" id="PF00296"/>
    </source>
</evidence>
<keyword evidence="1" id="KW-0560">Oxidoreductase</keyword>
<dbReference type="AlphaFoldDB" id="A0A8J3QUU0"/>
<dbReference type="RefSeq" id="WP_203920431.1">
    <property type="nucleotide sequence ID" value="NZ_BONZ01000048.1"/>
</dbReference>
<dbReference type="PANTHER" id="PTHR43244:SF1">
    <property type="entry name" value="5,10-METHYLENETETRAHYDROMETHANOPTERIN REDUCTASE"/>
    <property type="match status" value="1"/>
</dbReference>
<dbReference type="InterPro" id="IPR050564">
    <property type="entry name" value="F420-G6PD/mer"/>
</dbReference>
<dbReference type="CDD" id="cd01097">
    <property type="entry name" value="Tetrahydromethanopterin_reductase"/>
    <property type="match status" value="1"/>
</dbReference>
<dbReference type="InterPro" id="IPR036661">
    <property type="entry name" value="Luciferase-like_sf"/>
</dbReference>
<dbReference type="NCBIfam" id="TIGR03621">
    <property type="entry name" value="F420_MSMEG_2516"/>
    <property type="match status" value="1"/>
</dbReference>
<dbReference type="Gene3D" id="3.20.20.30">
    <property type="entry name" value="Luciferase-like domain"/>
    <property type="match status" value="1"/>
</dbReference>